<dbReference type="Gene3D" id="3.90.1530.10">
    <property type="entry name" value="Conserved hypothetical protein from pyrococcus furiosus pfu- 392566-001, ParB domain"/>
    <property type="match status" value="1"/>
</dbReference>
<dbReference type="PANTHER" id="PTHR33375:SF1">
    <property type="entry name" value="CHROMOSOME-PARTITIONING PROTEIN PARB-RELATED"/>
    <property type="match status" value="1"/>
</dbReference>
<dbReference type="InterPro" id="IPR004437">
    <property type="entry name" value="ParB/RepB/Spo0J"/>
</dbReference>
<keyword evidence="4" id="KW-1185">Reference proteome</keyword>
<evidence type="ECO:0000313" key="4">
    <source>
        <dbReference type="Proteomes" id="UP000094329"/>
    </source>
</evidence>
<dbReference type="InterPro" id="IPR003115">
    <property type="entry name" value="ParB_N"/>
</dbReference>
<dbReference type="RefSeq" id="WP_069314423.1">
    <property type="nucleotide sequence ID" value="NZ_MDTU01000006.1"/>
</dbReference>
<dbReference type="InterPro" id="IPR050336">
    <property type="entry name" value="Chromosome_partition/occlusion"/>
</dbReference>
<evidence type="ECO:0000313" key="3">
    <source>
        <dbReference type="EMBL" id="ODN41150.1"/>
    </source>
</evidence>
<reference evidence="3 4" key="1">
    <citation type="submission" date="2016-08" db="EMBL/GenBank/DDBJ databases">
        <title>Draft genome sequence of Candidatus Piscirickettsia litoralis, from seawater.</title>
        <authorList>
            <person name="Wan X."/>
            <person name="Lee A.J."/>
            <person name="Hou S."/>
            <person name="Donachie S.P."/>
        </authorList>
    </citation>
    <scope>NUCLEOTIDE SEQUENCE [LARGE SCALE GENOMIC DNA]</scope>
    <source>
        <strain evidence="3 4">Y2</strain>
    </source>
</reference>
<dbReference type="PANTHER" id="PTHR33375">
    <property type="entry name" value="CHROMOSOME-PARTITIONING PROTEIN PARB-RELATED"/>
    <property type="match status" value="1"/>
</dbReference>
<dbReference type="Proteomes" id="UP000094329">
    <property type="component" value="Unassembled WGS sequence"/>
</dbReference>
<name>A0ABX3A171_9GAMM</name>
<dbReference type="EMBL" id="MDTU01000006">
    <property type="protein sequence ID" value="ODN41150.1"/>
    <property type="molecule type" value="Genomic_DNA"/>
</dbReference>
<accession>A0ABX3A171</accession>
<evidence type="ECO:0000256" key="1">
    <source>
        <dbReference type="ARBA" id="ARBA00006295"/>
    </source>
</evidence>
<sequence length="314" mass="36109">MIIKEKPRTTVKAIKGTQLPELEKADLSVIEGLHSQINVKNIKTNHIVRYEFKNRNPEEFGDMDALKSSIKEVGILKPIIVFDTEDGYILIAGERRWTASKELNLKTVQAKVYPEEMFSDAFALRLQEIENEESEGMTDYGKFKHYRNLLENDIYASRGDLIDKLNIKGGRQELSRMFSFEALEAYDNLINCFNISSRRADDIKKKIFNKLGSKLDKFVKDNYLGIQGELSIFKLEEVAKKYIGQNSKKQKKQSFHYDIKTKSGSKAISSSLNNQNISLKLSESIKNSYLLTENDLKEISNLAWKYISKKIPND</sequence>
<comment type="caution">
    <text evidence="3">The sequence shown here is derived from an EMBL/GenBank/DDBJ whole genome shotgun (WGS) entry which is preliminary data.</text>
</comment>
<comment type="similarity">
    <text evidence="1">Belongs to the ParB family.</text>
</comment>
<dbReference type="SMART" id="SM00470">
    <property type="entry name" value="ParB"/>
    <property type="match status" value="1"/>
</dbReference>
<protein>
    <recommendedName>
        <fullName evidence="2">ParB-like N-terminal domain-containing protein</fullName>
    </recommendedName>
</protein>
<gene>
    <name evidence="3" type="ORF">BGC07_17910</name>
</gene>
<dbReference type="NCBIfam" id="TIGR00180">
    <property type="entry name" value="parB_part"/>
    <property type="match status" value="1"/>
</dbReference>
<dbReference type="InterPro" id="IPR036086">
    <property type="entry name" value="ParB/Sulfiredoxin_sf"/>
</dbReference>
<evidence type="ECO:0000259" key="2">
    <source>
        <dbReference type="SMART" id="SM00470"/>
    </source>
</evidence>
<proteinExistence type="inferred from homology"/>
<organism evidence="3 4">
    <name type="scientific">Piscirickettsia litoralis</name>
    <dbReference type="NCBI Taxonomy" id="1891921"/>
    <lineage>
        <taxon>Bacteria</taxon>
        <taxon>Pseudomonadati</taxon>
        <taxon>Pseudomonadota</taxon>
        <taxon>Gammaproteobacteria</taxon>
        <taxon>Thiotrichales</taxon>
        <taxon>Piscirickettsiaceae</taxon>
        <taxon>Piscirickettsia</taxon>
    </lineage>
</organism>
<dbReference type="Pfam" id="PF02195">
    <property type="entry name" value="ParB_N"/>
    <property type="match status" value="1"/>
</dbReference>
<feature type="domain" description="ParB-like N-terminal" evidence="2">
    <location>
        <begin position="35"/>
        <end position="130"/>
    </location>
</feature>
<dbReference type="SUPFAM" id="SSF110849">
    <property type="entry name" value="ParB/Sulfiredoxin"/>
    <property type="match status" value="1"/>
</dbReference>